<evidence type="ECO:0000256" key="1">
    <source>
        <dbReference type="ARBA" id="ARBA00009374"/>
    </source>
</evidence>
<dbReference type="PANTHER" id="PTHR46868:SF3">
    <property type="entry name" value="FCS-LIKE ZINC FINGER 11"/>
    <property type="match status" value="1"/>
</dbReference>
<dbReference type="AlphaFoldDB" id="A0A5B6ZPI2"/>
<dbReference type="GO" id="GO:0008270">
    <property type="term" value="F:zinc ion binding"/>
    <property type="evidence" value="ECO:0007669"/>
    <property type="project" value="UniProtKB-KW"/>
</dbReference>
<dbReference type="InterPro" id="IPR007650">
    <property type="entry name" value="Zf-FLZ_dom"/>
</dbReference>
<dbReference type="PANTHER" id="PTHR46868">
    <property type="entry name" value="FCS-LIKE ZINC FINGER 11"/>
    <property type="match status" value="1"/>
</dbReference>
<gene>
    <name evidence="6" type="ORF">Din_015888</name>
</gene>
<dbReference type="EMBL" id="GHES01015888">
    <property type="protein sequence ID" value="MPA46447.1"/>
    <property type="molecule type" value="Transcribed_RNA"/>
</dbReference>
<feature type="zinc finger region" description="FLZ-type" evidence="4">
    <location>
        <begin position="342"/>
        <end position="385"/>
    </location>
</feature>
<keyword evidence="2" id="KW-0479">Metal-binding</keyword>
<accession>A0A5B6ZPI2</accession>
<feature type="domain" description="FLZ-type" evidence="5">
    <location>
        <begin position="342"/>
        <end position="385"/>
    </location>
</feature>
<evidence type="ECO:0000313" key="6">
    <source>
        <dbReference type="EMBL" id="MPA46447.1"/>
    </source>
</evidence>
<reference evidence="6" key="1">
    <citation type="submission" date="2019-08" db="EMBL/GenBank/DDBJ databases">
        <title>Reference gene set and small RNA set construction with multiple tissues from Davidia involucrata Baill.</title>
        <authorList>
            <person name="Yang H."/>
            <person name="Zhou C."/>
            <person name="Li G."/>
            <person name="Wang J."/>
            <person name="Gao P."/>
            <person name="Wang M."/>
            <person name="Wang R."/>
            <person name="Zhao Y."/>
        </authorList>
    </citation>
    <scope>NUCLEOTIDE SEQUENCE</scope>
    <source>
        <tissue evidence="6">Mixed with DoveR01_LX</tissue>
    </source>
</reference>
<dbReference type="InterPro" id="IPR044585">
    <property type="entry name" value="FLZ10/11"/>
</dbReference>
<organism evidence="6">
    <name type="scientific">Davidia involucrata</name>
    <name type="common">Dove tree</name>
    <dbReference type="NCBI Taxonomy" id="16924"/>
    <lineage>
        <taxon>Eukaryota</taxon>
        <taxon>Viridiplantae</taxon>
        <taxon>Streptophyta</taxon>
        <taxon>Embryophyta</taxon>
        <taxon>Tracheophyta</taxon>
        <taxon>Spermatophyta</taxon>
        <taxon>Magnoliopsida</taxon>
        <taxon>eudicotyledons</taxon>
        <taxon>Gunneridae</taxon>
        <taxon>Pentapetalae</taxon>
        <taxon>asterids</taxon>
        <taxon>Cornales</taxon>
        <taxon>Nyssaceae</taxon>
        <taxon>Davidia</taxon>
    </lineage>
</organism>
<dbReference type="PROSITE" id="PS51795">
    <property type="entry name" value="ZF_FLZ"/>
    <property type="match status" value="1"/>
</dbReference>
<proteinExistence type="inferred from homology"/>
<evidence type="ECO:0000256" key="3">
    <source>
        <dbReference type="ARBA" id="ARBA00022771"/>
    </source>
</evidence>
<name>A0A5B6ZPI2_DAVIN</name>
<evidence type="ECO:0000259" key="5">
    <source>
        <dbReference type="PROSITE" id="PS51795"/>
    </source>
</evidence>
<evidence type="ECO:0000256" key="2">
    <source>
        <dbReference type="ARBA" id="ARBA00022723"/>
    </source>
</evidence>
<sequence length="414" mass="45528">MLRKRTRSHHKDQHMGHLMSDAIPESYFQTDVLGQKHKTNSFFSLPGLFVGFSPKASEYDSVRSPTSPLDFKVFSNLGSPLRSPRSTHEGHQKSWDCSKVGLSIIDSLDDDMKQPGKDLPASNSKNIIFGPQMRIKTPNFRSHVHSFEASKSLPKNYAIFASTQIRPSNLQMGNSDVLFGIGETPVEPEPFGKIWSCSLDSGRSGSHLASLTNRFTNSSSGNLHLENGTNPVSSPPQFIGGSQNLGNSSGTELNSIPISIGSGNSFIGSLSASEIELSEDYTCVKTYGPNPKTTHIFGDCILECHNNDSTNFSKNEEQEEIGCPPAVEVKCSEIPTSYPSSDFLSFCYSCKKKLEGEDIYMYRGEKAFCSWSCRAEEILIEEAMEKTADDSPKTSPKSNNCDELFETSMFIAAT</sequence>
<evidence type="ECO:0000256" key="4">
    <source>
        <dbReference type="PROSITE-ProRule" id="PRU01131"/>
    </source>
</evidence>
<protein>
    <recommendedName>
        <fullName evidence="5">FLZ-type domain-containing protein</fullName>
    </recommendedName>
</protein>
<dbReference type="Pfam" id="PF04570">
    <property type="entry name" value="zf-FLZ"/>
    <property type="match status" value="1"/>
</dbReference>
<keyword evidence="3" id="KW-0862">Zinc</keyword>
<comment type="similarity">
    <text evidence="1">Belongs to the FLZ family.</text>
</comment>
<keyword evidence="3" id="KW-0863">Zinc-finger</keyword>